<feature type="signal peptide" evidence="10">
    <location>
        <begin position="1"/>
        <end position="21"/>
    </location>
</feature>
<feature type="binding site" description="axial binding residue" evidence="9">
    <location>
        <position position="231"/>
    </location>
    <ligand>
        <name>heme c</name>
        <dbReference type="ChEBI" id="CHEBI:61717"/>
        <label>2</label>
    </ligand>
    <ligandPart>
        <name>Fe</name>
        <dbReference type="ChEBI" id="CHEBI:18248"/>
    </ligandPart>
</feature>
<evidence type="ECO:0000256" key="5">
    <source>
        <dbReference type="ARBA" id="ARBA00022764"/>
    </source>
</evidence>
<evidence type="ECO:0000256" key="7">
    <source>
        <dbReference type="ARBA" id="ARBA00023004"/>
    </source>
</evidence>
<dbReference type="RefSeq" id="WP_063321946.1">
    <property type="nucleotide sequence ID" value="NZ_CP015225.1"/>
</dbReference>
<dbReference type="EMBL" id="CP015225">
    <property type="protein sequence ID" value="AMZ71423.1"/>
    <property type="molecule type" value="Genomic_DNA"/>
</dbReference>
<comment type="cofactor">
    <cofactor evidence="8">
        <name>heme</name>
        <dbReference type="ChEBI" id="CHEBI:30413"/>
    </cofactor>
    <text evidence="8">Binds 2 heme groups.</text>
</comment>
<evidence type="ECO:0000256" key="4">
    <source>
        <dbReference type="ARBA" id="ARBA00022729"/>
    </source>
</evidence>
<dbReference type="PANTHER" id="PTHR30600">
    <property type="entry name" value="CYTOCHROME C PEROXIDASE-RELATED"/>
    <property type="match status" value="1"/>
</dbReference>
<reference evidence="13" key="1">
    <citation type="submission" date="2016-04" db="EMBL/GenBank/DDBJ databases">
        <authorList>
            <person name="Ray J."/>
            <person name="Price M."/>
            <person name="Deutschbauer A."/>
        </authorList>
    </citation>
    <scope>NUCLEOTIDE SEQUENCE [LARGE SCALE GENOMIC DNA]</scope>
    <source>
        <strain evidence="13">FW300-N2E2</strain>
    </source>
</reference>
<dbReference type="InterPro" id="IPR009056">
    <property type="entry name" value="Cyt_c-like_dom"/>
</dbReference>
<dbReference type="PIRSF" id="PIRSF000294">
    <property type="entry name" value="Cytochrome-c_peroxidase"/>
    <property type="match status" value="1"/>
</dbReference>
<evidence type="ECO:0000256" key="3">
    <source>
        <dbReference type="ARBA" id="ARBA00022723"/>
    </source>
</evidence>
<dbReference type="PROSITE" id="PS51007">
    <property type="entry name" value="CYTC"/>
    <property type="match status" value="2"/>
</dbReference>
<evidence type="ECO:0000313" key="12">
    <source>
        <dbReference type="EMBL" id="AMZ71423.1"/>
    </source>
</evidence>
<keyword evidence="7 9" id="KW-0408">Iron</keyword>
<name>A0A165Z5J5_PSEFL</name>
<dbReference type="InterPro" id="IPR026259">
    <property type="entry name" value="MauG/Cytc_peroxidase"/>
</dbReference>
<dbReference type="GO" id="GO:0042597">
    <property type="term" value="C:periplasmic space"/>
    <property type="evidence" value="ECO:0007669"/>
    <property type="project" value="UniProtKB-SubCell"/>
</dbReference>
<evidence type="ECO:0000256" key="10">
    <source>
        <dbReference type="SAM" id="SignalP"/>
    </source>
</evidence>
<keyword evidence="6" id="KW-0560">Oxidoreductase</keyword>
<feature type="binding site" description="axial binding residue" evidence="9">
    <location>
        <position position="82"/>
    </location>
    <ligand>
        <name>heme c</name>
        <dbReference type="ChEBI" id="CHEBI:61717"/>
        <label>1</label>
    </ligand>
    <ligandPart>
        <name>Fe</name>
        <dbReference type="ChEBI" id="CHEBI:18248"/>
    </ligandPart>
</feature>
<evidence type="ECO:0000256" key="2">
    <source>
        <dbReference type="ARBA" id="ARBA00022617"/>
    </source>
</evidence>
<keyword evidence="2 8" id="KW-0349">Heme</keyword>
<evidence type="ECO:0000259" key="11">
    <source>
        <dbReference type="PROSITE" id="PS51007"/>
    </source>
</evidence>
<feature type="domain" description="Cytochrome c" evidence="11">
    <location>
        <begin position="212"/>
        <end position="362"/>
    </location>
</feature>
<comment type="subcellular location">
    <subcellularLocation>
        <location evidence="1">Periplasm</location>
    </subcellularLocation>
</comment>
<keyword evidence="3 9" id="KW-0479">Metal-binding</keyword>
<dbReference type="SUPFAM" id="SSF46626">
    <property type="entry name" value="Cytochrome c"/>
    <property type="match status" value="2"/>
</dbReference>
<proteinExistence type="predicted"/>
<dbReference type="Pfam" id="PF03150">
    <property type="entry name" value="CCP_MauG"/>
    <property type="match status" value="1"/>
</dbReference>
<evidence type="ECO:0000313" key="13">
    <source>
        <dbReference type="Proteomes" id="UP000076083"/>
    </source>
</evidence>
<evidence type="ECO:0000256" key="9">
    <source>
        <dbReference type="PIRSR" id="PIRSR000294-2"/>
    </source>
</evidence>
<comment type="PTM">
    <text evidence="8">Binds 2 heme groups per subunit.</text>
</comment>
<keyword evidence="4 10" id="KW-0732">Signal</keyword>
<dbReference type="InterPro" id="IPR051395">
    <property type="entry name" value="Cytochrome_c_Peroxidase/MauG"/>
</dbReference>
<feature type="domain" description="Cytochrome c" evidence="11">
    <location>
        <begin position="56"/>
        <end position="192"/>
    </location>
</feature>
<evidence type="ECO:0000256" key="1">
    <source>
        <dbReference type="ARBA" id="ARBA00004418"/>
    </source>
</evidence>
<feature type="binding site" description="covalent" evidence="8">
    <location>
        <position position="227"/>
    </location>
    <ligand>
        <name>heme c</name>
        <dbReference type="ChEBI" id="CHEBI:61717"/>
        <label>2</label>
    </ligand>
</feature>
<accession>A0A165Z5J5</accession>
<dbReference type="Gene3D" id="1.10.760.10">
    <property type="entry name" value="Cytochrome c-like domain"/>
    <property type="match status" value="2"/>
</dbReference>
<feature type="chain" id="PRO_5007869790" description="Cytochrome c domain-containing protein" evidence="10">
    <location>
        <begin position="22"/>
        <end position="382"/>
    </location>
</feature>
<keyword evidence="5" id="KW-0574">Periplasm</keyword>
<dbReference type="AlphaFoldDB" id="A0A165Z5J5"/>
<feature type="binding site" description="covalent" evidence="8">
    <location>
        <position position="78"/>
    </location>
    <ligand>
        <name>heme c</name>
        <dbReference type="ChEBI" id="CHEBI:61717"/>
        <label>1</label>
    </ligand>
</feature>
<dbReference type="InterPro" id="IPR004852">
    <property type="entry name" value="Di-haem_cyt_c_peroxidsae"/>
</dbReference>
<dbReference type="GO" id="GO:0046872">
    <property type="term" value="F:metal ion binding"/>
    <property type="evidence" value="ECO:0007669"/>
    <property type="project" value="UniProtKB-KW"/>
</dbReference>
<organism evidence="12 13">
    <name type="scientific">Pseudomonas fluorescens</name>
    <dbReference type="NCBI Taxonomy" id="294"/>
    <lineage>
        <taxon>Bacteria</taxon>
        <taxon>Pseudomonadati</taxon>
        <taxon>Pseudomonadota</taxon>
        <taxon>Gammaproteobacteria</taxon>
        <taxon>Pseudomonadales</taxon>
        <taxon>Pseudomonadaceae</taxon>
        <taxon>Pseudomonas</taxon>
    </lineage>
</organism>
<evidence type="ECO:0000256" key="8">
    <source>
        <dbReference type="PIRSR" id="PIRSR000294-1"/>
    </source>
</evidence>
<dbReference type="PANTHER" id="PTHR30600:SF10">
    <property type="entry name" value="BLL6722 PROTEIN"/>
    <property type="match status" value="1"/>
</dbReference>
<dbReference type="GO" id="GO:0004130">
    <property type="term" value="F:cytochrome-c peroxidase activity"/>
    <property type="evidence" value="ECO:0007669"/>
    <property type="project" value="TreeGrafter"/>
</dbReference>
<reference evidence="12 13" key="2">
    <citation type="journal article" date="2018" name="Nature">
        <title>Mutant phenotypes for thousands of bacterial genes of unknown function.</title>
        <authorList>
            <person name="Price M.N."/>
            <person name="Wetmore K.M."/>
            <person name="Waters R.J."/>
            <person name="Callaghan M."/>
            <person name="Ray J."/>
            <person name="Liu H."/>
            <person name="Kuehl J.V."/>
            <person name="Melnyk R.A."/>
            <person name="Lamson J.S."/>
            <person name="Suh Y."/>
            <person name="Carlson H.K."/>
            <person name="Esquivel Z."/>
            <person name="Sadeeshkumar H."/>
            <person name="Chakraborty R."/>
            <person name="Zane G.M."/>
            <person name="Rubin B.E."/>
            <person name="Wall J.D."/>
            <person name="Visel A."/>
            <person name="Bristow J."/>
            <person name="Blow M.J."/>
            <person name="Arkin A.P."/>
            <person name="Deutschbauer A.M."/>
        </authorList>
    </citation>
    <scope>NUCLEOTIDE SEQUENCE [LARGE SCALE GENOMIC DNA]</scope>
    <source>
        <strain evidence="12 13">FW300-N2E2</strain>
    </source>
</reference>
<feature type="binding site" description="covalent" evidence="8">
    <location>
        <position position="81"/>
    </location>
    <ligand>
        <name>heme c</name>
        <dbReference type="ChEBI" id="CHEBI:61717"/>
        <label>1</label>
    </ligand>
</feature>
<dbReference type="InterPro" id="IPR036909">
    <property type="entry name" value="Cyt_c-like_dom_sf"/>
</dbReference>
<gene>
    <name evidence="12" type="ORF">TK06_10095</name>
</gene>
<sequence length="382" mass="41687">MRTMRGLSMCVLLLPGTMVVADSALRLSAGCAEQTADHLLGLPAVTEIPLPNHLTDKAELGKKLFFDKQLSADGSISCATCHSPERGFIDGLPRAQGIHGQLGTRNTPTLINAAYASTQFWDGRRESLETQATDPLFNPIEHNVKDEAQLLQTIRQDSYYAAAFEKVFSTAPEALTTMQVAQAISAYERTLVAGNSAFDRYLYGHDKTALATDALRGLALFRGRAQCEQCHVIGETSALFTDQQFHTLGVGFRYLADRLAPAAIQFAKLTATERQALVQSDPASAELGRFSVTLNPIDLGRFRTPSLRNVAETAPYMHDGSVATLEEAVDLEAYYRSIQASRPLVLTPTEKNDLVAFLKALTSPHFKQDPACESAHTQQNRG</sequence>
<feature type="binding site" description="covalent" evidence="8">
    <location>
        <position position="230"/>
    </location>
    <ligand>
        <name>heme c</name>
        <dbReference type="ChEBI" id="CHEBI:61717"/>
        <label>2</label>
    </ligand>
</feature>
<dbReference type="GO" id="GO:0020037">
    <property type="term" value="F:heme binding"/>
    <property type="evidence" value="ECO:0007669"/>
    <property type="project" value="InterPro"/>
</dbReference>
<dbReference type="Proteomes" id="UP000076083">
    <property type="component" value="Chromosome"/>
</dbReference>
<evidence type="ECO:0000256" key="6">
    <source>
        <dbReference type="ARBA" id="ARBA00023002"/>
    </source>
</evidence>
<dbReference type="GO" id="GO:0009055">
    <property type="term" value="F:electron transfer activity"/>
    <property type="evidence" value="ECO:0007669"/>
    <property type="project" value="InterPro"/>
</dbReference>
<protein>
    <recommendedName>
        <fullName evidence="11">Cytochrome c domain-containing protein</fullName>
    </recommendedName>
</protein>